<accession>A0A1T5GDQ5</accession>
<gene>
    <name evidence="1" type="ORF">SAMN06295920_1145</name>
</gene>
<reference evidence="2" key="1">
    <citation type="submission" date="2017-02" db="EMBL/GenBank/DDBJ databases">
        <authorList>
            <person name="Varghese N."/>
            <person name="Submissions S."/>
        </authorList>
    </citation>
    <scope>NUCLEOTIDE SEQUENCE [LARGE SCALE GENOMIC DNA]</scope>
    <source>
        <strain evidence="2">UM2</strain>
    </source>
</reference>
<protein>
    <recommendedName>
        <fullName evidence="3">MmcQ/YjbR family DNA-binding protein</fullName>
    </recommendedName>
</protein>
<evidence type="ECO:0008006" key="3">
    <source>
        <dbReference type="Google" id="ProtNLM"/>
    </source>
</evidence>
<sequence>MRLDWDRVMSFAAGLPGAERSTHYGGPAVKANGNAFVAPGREEGSFCLMIDRDTVDMLKETDPGTYWQTPHYEGWPAVLVRYDGADPERVLAMIERAHGQALAKKRPKPRPAKKKA</sequence>
<dbReference type="Pfam" id="PF04237">
    <property type="entry name" value="YjbR"/>
    <property type="match status" value="1"/>
</dbReference>
<dbReference type="InterPro" id="IPR038056">
    <property type="entry name" value="YjbR-like_sf"/>
</dbReference>
<evidence type="ECO:0000313" key="2">
    <source>
        <dbReference type="Proteomes" id="UP000189818"/>
    </source>
</evidence>
<proteinExistence type="predicted"/>
<dbReference type="Proteomes" id="UP000189818">
    <property type="component" value="Unassembled WGS sequence"/>
</dbReference>
<dbReference type="InterPro" id="IPR058532">
    <property type="entry name" value="YjbR/MT2646/Rv2570-like"/>
</dbReference>
<dbReference type="OrthoDB" id="954305at2"/>
<evidence type="ECO:0000313" key="1">
    <source>
        <dbReference type="EMBL" id="SKC06548.1"/>
    </source>
</evidence>
<keyword evidence="2" id="KW-1185">Reference proteome</keyword>
<name>A0A1T5GDQ5_9SPHN</name>
<dbReference type="AlphaFoldDB" id="A0A1T5GDQ5"/>
<dbReference type="STRING" id="439228.SAMN06295920_1145"/>
<organism evidence="1 2">
    <name type="scientific">Rhizorhabdus histidinilytica</name>
    <dbReference type="NCBI Taxonomy" id="439228"/>
    <lineage>
        <taxon>Bacteria</taxon>
        <taxon>Pseudomonadati</taxon>
        <taxon>Pseudomonadota</taxon>
        <taxon>Alphaproteobacteria</taxon>
        <taxon>Sphingomonadales</taxon>
        <taxon>Sphingomonadaceae</taxon>
        <taxon>Rhizorhabdus</taxon>
    </lineage>
</organism>
<dbReference type="EMBL" id="FUYM01000014">
    <property type="protein sequence ID" value="SKC06548.1"/>
    <property type="molecule type" value="Genomic_DNA"/>
</dbReference>
<dbReference type="SUPFAM" id="SSF142906">
    <property type="entry name" value="YjbR-like"/>
    <property type="match status" value="1"/>
</dbReference>